<evidence type="ECO:0000256" key="3">
    <source>
        <dbReference type="ARBA" id="ARBA00022490"/>
    </source>
</evidence>
<organism evidence="14 15">
    <name type="scientific">Anaerotruncus colihominis</name>
    <dbReference type="NCBI Taxonomy" id="169435"/>
    <lineage>
        <taxon>Bacteria</taxon>
        <taxon>Bacillati</taxon>
        <taxon>Bacillota</taxon>
        <taxon>Clostridia</taxon>
        <taxon>Eubacteriales</taxon>
        <taxon>Oscillospiraceae</taxon>
        <taxon>Anaerotruncus</taxon>
    </lineage>
</organism>
<dbReference type="InterPro" id="IPR004612">
    <property type="entry name" value="Resolv_RecU"/>
</dbReference>
<evidence type="ECO:0000256" key="11">
    <source>
        <dbReference type="ARBA" id="ARBA00023204"/>
    </source>
</evidence>
<dbReference type="GO" id="GO:0046872">
    <property type="term" value="F:metal ion binding"/>
    <property type="evidence" value="ECO:0007669"/>
    <property type="project" value="UniProtKB-KW"/>
</dbReference>
<gene>
    <name evidence="14" type="ORF">D3Z39_14470</name>
</gene>
<dbReference type="GO" id="GO:0004519">
    <property type="term" value="F:endonuclease activity"/>
    <property type="evidence" value="ECO:0007669"/>
    <property type="project" value="UniProtKB-KW"/>
</dbReference>
<evidence type="ECO:0000256" key="2">
    <source>
        <dbReference type="ARBA" id="ARBA00004496"/>
    </source>
</evidence>
<dbReference type="GO" id="GO:0003676">
    <property type="term" value="F:nucleic acid binding"/>
    <property type="evidence" value="ECO:0007669"/>
    <property type="project" value="InterPro"/>
</dbReference>
<evidence type="ECO:0000313" key="14">
    <source>
        <dbReference type="EMBL" id="NBI80047.1"/>
    </source>
</evidence>
<accession>A0A845RKC3</accession>
<dbReference type="GO" id="GO:0006281">
    <property type="term" value="P:DNA repair"/>
    <property type="evidence" value="ECO:0007669"/>
    <property type="project" value="UniProtKB-KW"/>
</dbReference>
<evidence type="ECO:0000256" key="1">
    <source>
        <dbReference type="ARBA" id="ARBA00001946"/>
    </source>
</evidence>
<evidence type="ECO:0000256" key="9">
    <source>
        <dbReference type="ARBA" id="ARBA00022842"/>
    </source>
</evidence>
<dbReference type="SUPFAM" id="SSF52980">
    <property type="entry name" value="Restriction endonuclease-like"/>
    <property type="match status" value="1"/>
</dbReference>
<comment type="similarity">
    <text evidence="12">Belongs to the RecU family.</text>
</comment>
<keyword evidence="6" id="KW-0255">Endonuclease</keyword>
<keyword evidence="10" id="KW-0233">DNA recombination</keyword>
<dbReference type="Pfam" id="PF03838">
    <property type="entry name" value="RecU"/>
    <property type="match status" value="1"/>
</dbReference>
<comment type="caution">
    <text evidence="14">The sequence shown here is derived from an EMBL/GenBank/DDBJ whole genome shotgun (WGS) entry which is preliminary data.</text>
</comment>
<dbReference type="Gene3D" id="3.40.1350.10">
    <property type="match status" value="1"/>
</dbReference>
<protein>
    <recommendedName>
        <fullName evidence="13">Holliday junction resolvase RecU</fullName>
    </recommendedName>
</protein>
<dbReference type="InterPro" id="IPR011335">
    <property type="entry name" value="Restrct_endonuc-II-like"/>
</dbReference>
<evidence type="ECO:0000256" key="5">
    <source>
        <dbReference type="ARBA" id="ARBA00022723"/>
    </source>
</evidence>
<keyword evidence="9" id="KW-0460">Magnesium</keyword>
<evidence type="ECO:0000313" key="15">
    <source>
        <dbReference type="Proteomes" id="UP000446348"/>
    </source>
</evidence>
<evidence type="ECO:0000256" key="7">
    <source>
        <dbReference type="ARBA" id="ARBA00022763"/>
    </source>
</evidence>
<dbReference type="InterPro" id="IPR011856">
    <property type="entry name" value="tRNA_endonuc-like_dom_sf"/>
</dbReference>
<dbReference type="AlphaFoldDB" id="A0A845RKC3"/>
<evidence type="ECO:0000256" key="6">
    <source>
        <dbReference type="ARBA" id="ARBA00022759"/>
    </source>
</evidence>
<evidence type="ECO:0000256" key="13">
    <source>
        <dbReference type="ARBA" id="ARBA00029523"/>
    </source>
</evidence>
<dbReference type="Proteomes" id="UP000446348">
    <property type="component" value="Unassembled WGS sequence"/>
</dbReference>
<dbReference type="GO" id="GO:0005737">
    <property type="term" value="C:cytoplasm"/>
    <property type="evidence" value="ECO:0007669"/>
    <property type="project" value="UniProtKB-SubCell"/>
</dbReference>
<dbReference type="GO" id="GO:0006310">
    <property type="term" value="P:DNA recombination"/>
    <property type="evidence" value="ECO:0007669"/>
    <property type="project" value="UniProtKB-KW"/>
</dbReference>
<reference evidence="14 15" key="1">
    <citation type="submission" date="2018-08" db="EMBL/GenBank/DDBJ databases">
        <title>Murine metabolic-syndrome-specific gut microbial biobank.</title>
        <authorList>
            <person name="Liu C."/>
        </authorList>
    </citation>
    <scope>NUCLEOTIDE SEQUENCE [LARGE SCALE GENOMIC DNA]</scope>
    <source>
        <strain evidence="14 15">X69</strain>
    </source>
</reference>
<evidence type="ECO:0000256" key="4">
    <source>
        <dbReference type="ARBA" id="ARBA00022722"/>
    </source>
</evidence>
<comment type="subcellular location">
    <subcellularLocation>
        <location evidence="2">Cytoplasm</location>
    </subcellularLocation>
</comment>
<keyword evidence="8" id="KW-0378">Hydrolase</keyword>
<proteinExistence type="inferred from homology"/>
<sequence length="189" mass="21894">MRDPRRQLQGRQAKVAGEHFENMIAGACRFYEESHLAKIEKTPEPMRPLRAPNGSGQFLACYTKQAQPDFKGAIYGGRAFVMEAKHTDADRIERSRLTQEQLDELESYHAIGARAFVLVSFSLRQFFRIPWPVWRDMRERFGRLYVKPEELEDYRVSAPGGIIKFLEGLVPPLRREPQERRMQGDTIPG</sequence>
<comment type="cofactor">
    <cofactor evidence="1">
        <name>Mg(2+)</name>
        <dbReference type="ChEBI" id="CHEBI:18420"/>
    </cofactor>
</comment>
<keyword evidence="7" id="KW-0227">DNA damage</keyword>
<keyword evidence="3" id="KW-0963">Cytoplasm</keyword>
<evidence type="ECO:0000256" key="8">
    <source>
        <dbReference type="ARBA" id="ARBA00022801"/>
    </source>
</evidence>
<dbReference type="GO" id="GO:0016787">
    <property type="term" value="F:hydrolase activity"/>
    <property type="evidence" value="ECO:0007669"/>
    <property type="project" value="UniProtKB-KW"/>
</dbReference>
<keyword evidence="5" id="KW-0479">Metal-binding</keyword>
<dbReference type="OrthoDB" id="9798755at2"/>
<name>A0A845RKC3_9FIRM</name>
<evidence type="ECO:0000256" key="12">
    <source>
        <dbReference type="ARBA" id="ARBA00023447"/>
    </source>
</evidence>
<evidence type="ECO:0000256" key="10">
    <source>
        <dbReference type="ARBA" id="ARBA00023172"/>
    </source>
</evidence>
<keyword evidence="4" id="KW-0540">Nuclease</keyword>
<keyword evidence="11" id="KW-0234">DNA repair</keyword>
<dbReference type="EMBL" id="QXWZ01000031">
    <property type="protein sequence ID" value="NBI80047.1"/>
    <property type="molecule type" value="Genomic_DNA"/>
</dbReference>
<dbReference type="RefSeq" id="WP_160210757.1">
    <property type="nucleotide sequence ID" value="NZ_QXWZ01000031.1"/>
</dbReference>